<dbReference type="Proteomes" id="UP000272924">
    <property type="component" value="Chromosome"/>
</dbReference>
<feature type="compositionally biased region" description="Pro residues" evidence="5">
    <location>
        <begin position="44"/>
        <end position="58"/>
    </location>
</feature>
<evidence type="ECO:0000256" key="4">
    <source>
        <dbReference type="ARBA" id="ARBA00023088"/>
    </source>
</evidence>
<keyword evidence="4" id="KW-0572">Peptidoglycan-anchor</keyword>
<evidence type="ECO:0000256" key="5">
    <source>
        <dbReference type="SAM" id="MobiDB-lite"/>
    </source>
</evidence>
<keyword evidence="6" id="KW-0812">Transmembrane</keyword>
<accession>A0A3S9MS82</accession>
<keyword evidence="2" id="KW-0964">Secreted</keyword>
<dbReference type="InterPro" id="IPR019931">
    <property type="entry name" value="LPXTG_anchor"/>
</dbReference>
<evidence type="ECO:0000256" key="1">
    <source>
        <dbReference type="ARBA" id="ARBA00022512"/>
    </source>
</evidence>
<feature type="compositionally biased region" description="Basic and acidic residues" evidence="5">
    <location>
        <begin position="118"/>
        <end position="127"/>
    </location>
</feature>
<feature type="compositionally biased region" description="Low complexity" evidence="5">
    <location>
        <begin position="151"/>
        <end position="172"/>
    </location>
</feature>
<evidence type="ECO:0000256" key="7">
    <source>
        <dbReference type="SAM" id="SignalP"/>
    </source>
</evidence>
<keyword evidence="3 7" id="KW-0732">Signal</keyword>
<keyword evidence="6" id="KW-1133">Transmembrane helix</keyword>
<feature type="compositionally biased region" description="Basic and acidic residues" evidence="5">
    <location>
        <begin position="136"/>
        <end position="149"/>
    </location>
</feature>
<dbReference type="PRINTS" id="PR01217">
    <property type="entry name" value="PRICHEXTENSN"/>
</dbReference>
<keyword evidence="6" id="KW-0472">Membrane</keyword>
<keyword evidence="10" id="KW-1185">Reference proteome</keyword>
<dbReference type="NCBIfam" id="TIGR01167">
    <property type="entry name" value="LPXTG_anchor"/>
    <property type="match status" value="1"/>
</dbReference>
<sequence>MTKKQLFTLLVLSTMVLTQAGSILADDVTPPVDSTTPGVVTPKPSTPVEPSQPTPETPVDPTVPSTPPEKPSTPDTPAPTPSDPTVPEKPSTPSTEPSTDSGSTTPGGKTDPTTPSTKDGKKDEPKPDTPTPSPKPTEEQPKTTDEANKAGKSQVGTTSTSTGQKVVNPVTNPVQTNTGYTIVGTNNSHVLVSNGDGQVVELAAETVGGVVNPDKTVSVKKADGTMETLPQTGDKAAAGLTLIGLALLAVVSFMKLKQRKAS</sequence>
<feature type="transmembrane region" description="Helical" evidence="6">
    <location>
        <begin position="236"/>
        <end position="256"/>
    </location>
</feature>
<dbReference type="Pfam" id="PF00746">
    <property type="entry name" value="Gram_pos_anchor"/>
    <property type="match status" value="1"/>
</dbReference>
<feature type="compositionally biased region" description="Low complexity" evidence="5">
    <location>
        <begin position="85"/>
        <end position="117"/>
    </location>
</feature>
<feature type="chain" id="PRO_5019510463" evidence="7">
    <location>
        <begin position="26"/>
        <end position="262"/>
    </location>
</feature>
<dbReference type="PROSITE" id="PS50847">
    <property type="entry name" value="GRAM_POS_ANCHORING"/>
    <property type="match status" value="1"/>
</dbReference>
<dbReference type="AlphaFoldDB" id="A0A3S9MS82"/>
<dbReference type="KEGG" id="spei:EHW89_06040"/>
<dbReference type="EMBL" id="CP034543">
    <property type="protein sequence ID" value="AZQ42043.1"/>
    <property type="molecule type" value="Genomic_DNA"/>
</dbReference>
<feature type="domain" description="Gram-positive cocci surface proteins LPxTG" evidence="8">
    <location>
        <begin position="229"/>
        <end position="262"/>
    </location>
</feature>
<feature type="region of interest" description="Disordered" evidence="5">
    <location>
        <begin position="26"/>
        <end position="172"/>
    </location>
</feature>
<organism evidence="9 10">
    <name type="scientific">Streptococcus periodonticum</name>
    <dbReference type="NCBI Taxonomy" id="2490633"/>
    <lineage>
        <taxon>Bacteria</taxon>
        <taxon>Bacillati</taxon>
        <taxon>Bacillota</taxon>
        <taxon>Bacilli</taxon>
        <taxon>Lactobacillales</taxon>
        <taxon>Streptococcaceae</taxon>
        <taxon>Streptococcus</taxon>
    </lineage>
</organism>
<evidence type="ECO:0000313" key="9">
    <source>
        <dbReference type="EMBL" id="AZQ42043.1"/>
    </source>
</evidence>
<keyword evidence="1" id="KW-0134">Cell wall</keyword>
<evidence type="ECO:0000313" key="10">
    <source>
        <dbReference type="Proteomes" id="UP000272924"/>
    </source>
</evidence>
<feature type="signal peptide" evidence="7">
    <location>
        <begin position="1"/>
        <end position="25"/>
    </location>
</feature>
<feature type="compositionally biased region" description="Pro residues" evidence="5">
    <location>
        <begin position="64"/>
        <end position="84"/>
    </location>
</feature>
<evidence type="ECO:0000259" key="8">
    <source>
        <dbReference type="PROSITE" id="PS50847"/>
    </source>
</evidence>
<evidence type="ECO:0000256" key="3">
    <source>
        <dbReference type="ARBA" id="ARBA00022729"/>
    </source>
</evidence>
<gene>
    <name evidence="9" type="ORF">EHW89_06040</name>
</gene>
<protein>
    <submittedName>
        <fullName evidence="9">LPXTG cell wall anchor domain-containing protein</fullName>
    </submittedName>
</protein>
<dbReference type="RefSeq" id="WP_126467317.1">
    <property type="nucleotide sequence ID" value="NZ_CP034543.1"/>
</dbReference>
<name>A0A3S9MS82_9STRE</name>
<evidence type="ECO:0000256" key="2">
    <source>
        <dbReference type="ARBA" id="ARBA00022525"/>
    </source>
</evidence>
<reference evidence="10" key="1">
    <citation type="submission" date="2018-12" db="EMBL/GenBank/DDBJ databases">
        <title>Genome sequencing of Streptococcus sp. KCOM 2412 (= ChDC F135).</title>
        <authorList>
            <person name="Kook J.-K."/>
            <person name="Park S.-N."/>
            <person name="Lim Y.K."/>
        </authorList>
    </citation>
    <scope>NUCLEOTIDE SEQUENCE [LARGE SCALE GENOMIC DNA]</scope>
    <source>
        <strain evidence="10">KCOM 2412</strain>
    </source>
</reference>
<proteinExistence type="predicted"/>
<evidence type="ECO:0000256" key="6">
    <source>
        <dbReference type="SAM" id="Phobius"/>
    </source>
</evidence>